<dbReference type="InterPro" id="IPR000119">
    <property type="entry name" value="Hist_DNA-bd"/>
</dbReference>
<comment type="similarity">
    <text evidence="10">Belongs to the bacterial histone-like protein family.</text>
</comment>
<comment type="subunit">
    <text evidence="2">Homodimer.</text>
</comment>
<proteinExistence type="inferred from homology"/>
<comment type="caution">
    <text evidence="11">The sequence shown here is derived from an EMBL/GenBank/DDBJ whole genome shotgun (WGS) entry which is preliminary data.</text>
</comment>
<evidence type="ECO:0000256" key="3">
    <source>
        <dbReference type="ARBA" id="ARBA00016145"/>
    </source>
</evidence>
<dbReference type="GO" id="GO:0030527">
    <property type="term" value="F:structural constituent of chromatin"/>
    <property type="evidence" value="ECO:0007669"/>
    <property type="project" value="InterPro"/>
</dbReference>
<evidence type="ECO:0000256" key="2">
    <source>
        <dbReference type="ARBA" id="ARBA00011738"/>
    </source>
</evidence>
<evidence type="ECO:0000256" key="5">
    <source>
        <dbReference type="ARBA" id="ARBA00022921"/>
    </source>
</evidence>
<protein>
    <recommendedName>
        <fullName evidence="3">Viral histone-like protein</fullName>
    </recommendedName>
    <alternativeName>
        <fullName evidence="8">DNA-binding protein pA104R</fullName>
    </alternativeName>
    <alternativeName>
        <fullName evidence="7">pA104R</fullName>
    </alternativeName>
</protein>
<dbReference type="InterPro" id="IPR020816">
    <property type="entry name" value="Histone-like_DNA-bd_CS"/>
</dbReference>
<dbReference type="CDD" id="cd00591">
    <property type="entry name" value="HU_IHF"/>
    <property type="match status" value="1"/>
</dbReference>
<dbReference type="GO" id="GO:0003677">
    <property type="term" value="F:DNA binding"/>
    <property type="evidence" value="ECO:0007669"/>
    <property type="project" value="UniProtKB-KW"/>
</dbReference>
<name>A0A2M6WU21_9BACT</name>
<evidence type="ECO:0000256" key="1">
    <source>
        <dbReference type="ARBA" id="ARBA00004328"/>
    </source>
</evidence>
<dbReference type="SMART" id="SM00411">
    <property type="entry name" value="BHL"/>
    <property type="match status" value="1"/>
</dbReference>
<dbReference type="GO" id="GO:0005829">
    <property type="term" value="C:cytosol"/>
    <property type="evidence" value="ECO:0007669"/>
    <property type="project" value="TreeGrafter"/>
</dbReference>
<keyword evidence="4" id="KW-0235">DNA replication</keyword>
<comment type="subcellular location">
    <subcellularLocation>
        <location evidence="1">Virion</location>
    </subcellularLocation>
</comment>
<dbReference type="Gene3D" id="4.10.520.10">
    <property type="entry name" value="IHF-like DNA-binding proteins"/>
    <property type="match status" value="1"/>
</dbReference>
<organism evidence="11 12">
    <name type="scientific">Candidatus Falkowbacteria bacterium CG10_big_fil_rev_8_21_14_0_10_37_14</name>
    <dbReference type="NCBI Taxonomy" id="1974561"/>
    <lineage>
        <taxon>Bacteria</taxon>
        <taxon>Candidatus Falkowiibacteriota</taxon>
    </lineage>
</organism>
<evidence type="ECO:0000256" key="7">
    <source>
        <dbReference type="ARBA" id="ARBA00033120"/>
    </source>
</evidence>
<evidence type="ECO:0000256" key="4">
    <source>
        <dbReference type="ARBA" id="ARBA00022705"/>
    </source>
</evidence>
<keyword evidence="5" id="KW-0426">Late protein</keyword>
<evidence type="ECO:0000313" key="12">
    <source>
        <dbReference type="Proteomes" id="UP000228533"/>
    </source>
</evidence>
<dbReference type="GO" id="GO:0006260">
    <property type="term" value="P:DNA replication"/>
    <property type="evidence" value="ECO:0007669"/>
    <property type="project" value="UniProtKB-KW"/>
</dbReference>
<dbReference type="PRINTS" id="PR01727">
    <property type="entry name" value="DNABINDINGHU"/>
</dbReference>
<dbReference type="PANTHER" id="PTHR33175">
    <property type="entry name" value="DNA-BINDING PROTEIN HU"/>
    <property type="match status" value="1"/>
</dbReference>
<evidence type="ECO:0000256" key="9">
    <source>
        <dbReference type="ARBA" id="ARBA00046140"/>
    </source>
</evidence>
<evidence type="ECO:0000256" key="6">
    <source>
        <dbReference type="ARBA" id="ARBA00023125"/>
    </source>
</evidence>
<dbReference type="PROSITE" id="PS00045">
    <property type="entry name" value="HISTONE_LIKE"/>
    <property type="match status" value="1"/>
</dbReference>
<dbReference type="EMBL" id="PFAM01000008">
    <property type="protein sequence ID" value="PIT96289.1"/>
    <property type="molecule type" value="Genomic_DNA"/>
</dbReference>
<reference evidence="12" key="1">
    <citation type="submission" date="2017-09" db="EMBL/GenBank/DDBJ databases">
        <title>Depth-based differentiation of microbial function through sediment-hosted aquifers and enrichment of novel symbionts in the deep terrestrial subsurface.</title>
        <authorList>
            <person name="Probst A.J."/>
            <person name="Ladd B."/>
            <person name="Jarett J.K."/>
            <person name="Geller-Mcgrath D.E."/>
            <person name="Sieber C.M.K."/>
            <person name="Emerson J.B."/>
            <person name="Anantharaman K."/>
            <person name="Thomas B.C."/>
            <person name="Malmstrom R."/>
            <person name="Stieglmeier M."/>
            <person name="Klingl A."/>
            <person name="Woyke T."/>
            <person name="Ryan C.M."/>
            <person name="Banfield J.F."/>
        </authorList>
    </citation>
    <scope>NUCLEOTIDE SEQUENCE [LARGE SCALE GENOMIC DNA]</scope>
</reference>
<dbReference type="Proteomes" id="UP000228533">
    <property type="component" value="Unassembled WGS sequence"/>
</dbReference>
<evidence type="ECO:0000256" key="8">
    <source>
        <dbReference type="ARBA" id="ARBA00033227"/>
    </source>
</evidence>
<dbReference type="PANTHER" id="PTHR33175:SF13">
    <property type="entry name" value="HISTONE-LIKE PROTEIN"/>
    <property type="match status" value="1"/>
</dbReference>
<dbReference type="Pfam" id="PF00216">
    <property type="entry name" value="Bac_DNA_binding"/>
    <property type="match status" value="1"/>
</dbReference>
<comment type="function">
    <text evidence="9">DNA-binding protein that plays a critical role in nucleoid compaction, genome replication and DNA replication and transcription. Binds to both ssDNA and dsDNA with a binding site covering about 15 nucleotides. Displays DNA-supercoiling activity only when associated with the viral DNA topoisomerase 2.</text>
</comment>
<keyword evidence="6 11" id="KW-0238">DNA-binding</keyword>
<dbReference type="SUPFAM" id="SSF47729">
    <property type="entry name" value="IHF-like DNA-binding proteins"/>
    <property type="match status" value="1"/>
</dbReference>
<gene>
    <name evidence="11" type="ORF">COT94_01190</name>
</gene>
<accession>A0A2M6WU21</accession>
<sequence>MAKMTKSQILEAMANAMQVSKKEVNHFFDELTTLGHKEVKRNGEFTLPGFGKMVKAQRKARQGRNPATGATINIPAKTVVKFRLSKAAKDAVL</sequence>
<evidence type="ECO:0000256" key="10">
    <source>
        <dbReference type="RuleBase" id="RU003939"/>
    </source>
</evidence>
<evidence type="ECO:0000313" key="11">
    <source>
        <dbReference type="EMBL" id="PIT96289.1"/>
    </source>
</evidence>
<dbReference type="AlphaFoldDB" id="A0A2M6WU21"/>
<dbReference type="InterPro" id="IPR010992">
    <property type="entry name" value="IHF-like_DNA-bd_dom_sf"/>
</dbReference>